<dbReference type="InterPro" id="IPR051465">
    <property type="entry name" value="Cell_Envelope_Struct_Comp"/>
</dbReference>
<dbReference type="InterPro" id="IPR011801">
    <property type="entry name" value="Swm_rep_I_cyn"/>
</dbReference>
<name>A0A2V2YZF7_9BACL</name>
<proteinExistence type="predicted"/>
<dbReference type="NCBIfam" id="TIGR02059">
    <property type="entry name" value="swm_rep_I"/>
    <property type="match status" value="4"/>
</dbReference>
<feature type="domain" description="SLH" evidence="2">
    <location>
        <begin position="1383"/>
        <end position="1444"/>
    </location>
</feature>
<dbReference type="Pfam" id="PF13205">
    <property type="entry name" value="Big_5"/>
    <property type="match status" value="5"/>
</dbReference>
<dbReference type="InterPro" id="IPR014755">
    <property type="entry name" value="Cu-Rt/internalin_Ig-like"/>
</dbReference>
<evidence type="ECO:0000256" key="1">
    <source>
        <dbReference type="ARBA" id="ARBA00022729"/>
    </source>
</evidence>
<dbReference type="RefSeq" id="WP_110041912.1">
    <property type="nucleotide sequence ID" value="NZ_CP054613.1"/>
</dbReference>
<reference evidence="3 4" key="1">
    <citation type="submission" date="2018-05" db="EMBL/GenBank/DDBJ databases">
        <title>Genomic Encyclopedia of Type Strains, Phase III (KMG-III): the genomes of soil and plant-associated and newly described type strains.</title>
        <authorList>
            <person name="Whitman W."/>
        </authorList>
    </citation>
    <scope>NUCLEOTIDE SEQUENCE [LARGE SCALE GENOMIC DNA]</scope>
    <source>
        <strain evidence="3 4">CECT 5696</strain>
    </source>
</reference>
<accession>A0A2V2YZF7</accession>
<feature type="domain" description="SLH" evidence="2">
    <location>
        <begin position="1313"/>
        <end position="1376"/>
    </location>
</feature>
<dbReference type="EMBL" id="QGTQ01000001">
    <property type="protein sequence ID" value="PWW08368.1"/>
    <property type="molecule type" value="Genomic_DNA"/>
</dbReference>
<dbReference type="InterPro" id="IPR001119">
    <property type="entry name" value="SLH_dom"/>
</dbReference>
<sequence>MKHYRKSISLIIVIVFMLQLGIPAWTSWSEQVEAATSAPVIASTYPANGATAVPSNVNLKITFDEAVVKGSSAAYIHVRRVDTNEEINTISATSSNVSLSSSGYVATITMPTTLTAGVSYYVRIDQGAFVNVSNGANFDGLNDATVWRFTVSAADVTVPVASTFTPANNATGVSLTTALTITFSEPVYAASGNITITRSSGDTQSIDVGSSSVSGSGTSTITIVPNTQLQASSTYTVSIPSGAFKDSAGNSYSGTSTWKFTTAQPPMTVSYTPANNATGVSSTDELVLTVTNVSSLTKGTGNITIKRIGDNSQFQQIAVTSSAVTISQNVITIRHTSFEASKSYYVLIDAGAFVSGSIVYQGISNASDWTFSTNAGADVTAPKVTTLAPATSSVTASTTDSLTITFDEPVYQSSGSIVIKNSSTNATFQTISITASNVKGGGTNTITIDHNAFVTNTSYYVQISSQAFRDLAGNYYAGISTTTGWSFRVTADTTAPIISTLSPVNGANNVAINSKLIITFNEPIQLLQSTDSAIIHRASTTSGAVKATLSLDPDEPRNLILTPDSNLTASVSYYVELDEDAVADLAGNKFAGIQNTVQWAFGTVGSDRTAPTLSSAVMSGSSAILLTYNEELDSTSVPSTGNYYVTVNDESRAVTLVQVSGKTVTLTLASGAIYGQVVKVTYSKGTRPLQDLSGNAAANLSGTTVTNTLSTTLPKPVSGVLSGKTITLTFNTQLATPSTYAYSQIKVKVKGSSVSISSVTVSGTIMYITLNASVSSSSAVSVSYTPGSYPYYDVNGNAVQAFTDFYISNVLDTTAPVLQSITVSGSNVTLTYNEGLSDSYVPGKSSYSVIGNGVAKTISTVTVSNNEVTLAMSSSLASMSTVLVTYVPGSVALRDLNGNLASSFSSVQATNTGSTSTIASAFVINTTLTLYFTETLHTSYVPKTSQFTVKVAGVVSPVANVQVSSYAVTLTLYTSVPANATVTVSYASDSSGLRNTSSVLVSSFSDLVVSNQTTSDTVSGAFDATPEGAILLQSDHYTTSSVMSPGGLYATQYTVLEESLNNAYTAARSINSTAPKVQLNISDTEKAGLAAIPLQALENAKNVGGTPTFTVKYGDITYEIPCAALDYTQIVKALGVGGTTGYLLIKIDKTASLSYSLTSAINRTGAVTYVNPVYFELDVTAGGTTKEWTDLTKYVTRSVTTTTSLNGRQTAVVWVDPATGVLSYVPTQVAAEGSGSKVTFMNKVNGSFAVIKGNVTFSDTGTHWANTSILLMANKYIVEGRSTSKFEPSKPITRGEFAMFIARGLGLAGDKAAAAAFSDVNTSTALAAYIGAASKAGIVLGNSDGTFKPNDYITRQEAAAMLNRAVSYVGSAVTLPQTTSTYLERFKDKKSISQWAQQDVAKSVYTGLITGTTSTTFAPLSNTTRAEATIMIQRMLTYVGFLQT</sequence>
<comment type="caution">
    <text evidence="3">The sequence shown here is derived from an EMBL/GenBank/DDBJ whole genome shotgun (WGS) entry which is preliminary data.</text>
</comment>
<evidence type="ECO:0000313" key="4">
    <source>
        <dbReference type="Proteomes" id="UP000246635"/>
    </source>
</evidence>
<protein>
    <submittedName>
        <fullName evidence="3">Putative repeat protein (TIGR02059 family)</fullName>
    </submittedName>
</protein>
<dbReference type="InterPro" id="IPR028059">
    <property type="entry name" value="SWM_rpt"/>
</dbReference>
<dbReference type="PROSITE" id="PS51272">
    <property type="entry name" value="SLH"/>
    <property type="match status" value="3"/>
</dbReference>
<evidence type="ECO:0000313" key="3">
    <source>
        <dbReference type="EMBL" id="PWW08368.1"/>
    </source>
</evidence>
<dbReference type="Pfam" id="PF13753">
    <property type="entry name" value="SWM_repeat"/>
    <property type="match status" value="4"/>
</dbReference>
<keyword evidence="4" id="KW-1185">Reference proteome</keyword>
<dbReference type="OrthoDB" id="2675126at2"/>
<keyword evidence="1" id="KW-0732">Signal</keyword>
<dbReference type="Proteomes" id="UP000246635">
    <property type="component" value="Unassembled WGS sequence"/>
</dbReference>
<gene>
    <name evidence="3" type="ORF">DFQ01_10189</name>
</gene>
<dbReference type="PANTHER" id="PTHR43308">
    <property type="entry name" value="OUTER MEMBRANE PROTEIN ALPHA-RELATED"/>
    <property type="match status" value="1"/>
</dbReference>
<dbReference type="Gene3D" id="2.60.40.1220">
    <property type="match status" value="4"/>
</dbReference>
<evidence type="ECO:0000259" key="2">
    <source>
        <dbReference type="PROSITE" id="PS51272"/>
    </source>
</evidence>
<dbReference type="InterPro" id="IPR032812">
    <property type="entry name" value="SbsA_Ig"/>
</dbReference>
<organism evidence="3 4">
    <name type="scientific">Paenibacillus cellulosilyticus</name>
    <dbReference type="NCBI Taxonomy" id="375489"/>
    <lineage>
        <taxon>Bacteria</taxon>
        <taxon>Bacillati</taxon>
        <taxon>Bacillota</taxon>
        <taxon>Bacilli</taxon>
        <taxon>Bacillales</taxon>
        <taxon>Paenibacillaceae</taxon>
        <taxon>Paenibacillus</taxon>
    </lineage>
</organism>
<feature type="domain" description="SLH" evidence="2">
    <location>
        <begin position="1252"/>
        <end position="1312"/>
    </location>
</feature>
<dbReference type="Pfam" id="PF00395">
    <property type="entry name" value="SLH"/>
    <property type="match status" value="3"/>
</dbReference>
<dbReference type="PANTHER" id="PTHR43308:SF5">
    <property type="entry name" value="S-LAYER PROTEIN _ PEPTIDOGLYCAN ENDO-BETA-N-ACETYLGLUCOSAMINIDASE"/>
    <property type="match status" value="1"/>
</dbReference>